<accession>A0A0J7MUS1</accession>
<gene>
    <name evidence="2" type="ORF">RF55_18141</name>
</gene>
<name>A0A0J7MUS1_LASNI</name>
<reference evidence="2 3" key="1">
    <citation type="submission" date="2015-04" db="EMBL/GenBank/DDBJ databases">
        <title>Lasius niger genome sequencing.</title>
        <authorList>
            <person name="Konorov E.A."/>
            <person name="Nikitin M.A."/>
            <person name="Kirill M.V."/>
            <person name="Chang P."/>
        </authorList>
    </citation>
    <scope>NUCLEOTIDE SEQUENCE [LARGE SCALE GENOMIC DNA]</scope>
    <source>
        <tissue evidence="2">Whole</tissue>
    </source>
</reference>
<feature type="region of interest" description="Disordered" evidence="1">
    <location>
        <begin position="98"/>
        <end position="134"/>
    </location>
</feature>
<comment type="caution">
    <text evidence="2">The sequence shown here is derived from an EMBL/GenBank/DDBJ whole genome shotgun (WGS) entry which is preliminary data.</text>
</comment>
<dbReference type="OrthoDB" id="7701369at2759"/>
<dbReference type="AlphaFoldDB" id="A0A0J7MUS1"/>
<proteinExistence type="predicted"/>
<evidence type="ECO:0000313" key="3">
    <source>
        <dbReference type="Proteomes" id="UP000036403"/>
    </source>
</evidence>
<protein>
    <submittedName>
        <fullName evidence="2">Zinc finger y-chromosomal</fullName>
    </submittedName>
</protein>
<dbReference type="PaxDb" id="67767-A0A0J7MUS1"/>
<keyword evidence="3" id="KW-1185">Reference proteome</keyword>
<organism evidence="2 3">
    <name type="scientific">Lasius niger</name>
    <name type="common">Black garden ant</name>
    <dbReference type="NCBI Taxonomy" id="67767"/>
    <lineage>
        <taxon>Eukaryota</taxon>
        <taxon>Metazoa</taxon>
        <taxon>Ecdysozoa</taxon>
        <taxon>Arthropoda</taxon>
        <taxon>Hexapoda</taxon>
        <taxon>Insecta</taxon>
        <taxon>Pterygota</taxon>
        <taxon>Neoptera</taxon>
        <taxon>Endopterygota</taxon>
        <taxon>Hymenoptera</taxon>
        <taxon>Apocrita</taxon>
        <taxon>Aculeata</taxon>
        <taxon>Formicoidea</taxon>
        <taxon>Formicidae</taxon>
        <taxon>Formicinae</taxon>
        <taxon>Lasius</taxon>
        <taxon>Lasius</taxon>
    </lineage>
</organism>
<dbReference type="EMBL" id="LBMM01017026">
    <property type="protein sequence ID" value="KMQ84230.1"/>
    <property type="molecule type" value="Genomic_DNA"/>
</dbReference>
<dbReference type="Proteomes" id="UP000036403">
    <property type="component" value="Unassembled WGS sequence"/>
</dbReference>
<evidence type="ECO:0000256" key="1">
    <source>
        <dbReference type="SAM" id="MobiDB-lite"/>
    </source>
</evidence>
<feature type="compositionally biased region" description="Basic and acidic residues" evidence="1">
    <location>
        <begin position="117"/>
        <end position="131"/>
    </location>
</feature>
<sequence>MLNNMIKQLLPFDKSWIEYPVELHGRADTYEESLERLKILEKKIYANTTDNESSAKKIMREEIGKFRVSAKTGNHQSIQEILHSGFCNLTDNVKTVPDIQEHTPLRTPINTSEDEKENSISEEDRPYQRCERNKRKRKYVLSDEDLENESAEDSAVNVQKLLRKNHSSEEKNELRSVSVDRHEMATNTSSWKKISPQSFALASHRSLSKQIADLRGEVILTQQMIGNLIRGSNPTENQLDLEEDNRIQLPVQSYEEFLEFDSKLKNDEKYRTQFKRKVKRCINVDDFSSINLEEIVRRYLVRDVAMHFTTTKKVKGKEVLSDTTFYKLLEESVLRVFGDQINPKKFQHTVQCMMNNAKDWEGQRLARMRKILLQSDSNNN</sequence>
<evidence type="ECO:0000313" key="2">
    <source>
        <dbReference type="EMBL" id="KMQ84230.1"/>
    </source>
</evidence>